<feature type="binding site" evidence="8">
    <location>
        <begin position="224"/>
        <end position="226"/>
    </location>
    <ligand>
        <name>ATP</name>
        <dbReference type="ChEBI" id="CHEBI:30616"/>
    </ligand>
</feature>
<dbReference type="CDD" id="cd00777">
    <property type="entry name" value="AspRS_core"/>
    <property type="match status" value="1"/>
</dbReference>
<dbReference type="InterPro" id="IPR045864">
    <property type="entry name" value="aa-tRNA-synth_II/BPL/LPL"/>
</dbReference>
<name>A0A518V803_BRELA</name>
<dbReference type="EMBL" id="CP033464">
    <property type="protein sequence ID" value="QDX93136.1"/>
    <property type="molecule type" value="Genomic_DNA"/>
</dbReference>
<evidence type="ECO:0000256" key="1">
    <source>
        <dbReference type="ARBA" id="ARBA00006303"/>
    </source>
</evidence>
<organism evidence="10 11">
    <name type="scientific">Brevibacillus laterosporus</name>
    <name type="common">Bacillus laterosporus</name>
    <dbReference type="NCBI Taxonomy" id="1465"/>
    <lineage>
        <taxon>Bacteria</taxon>
        <taxon>Bacillati</taxon>
        <taxon>Bacillota</taxon>
        <taxon>Bacilli</taxon>
        <taxon>Bacillales</taxon>
        <taxon>Paenibacillaceae</taxon>
        <taxon>Brevibacillus</taxon>
    </lineage>
</organism>
<dbReference type="Pfam" id="PF02938">
    <property type="entry name" value="GAD"/>
    <property type="match status" value="1"/>
</dbReference>
<dbReference type="PANTHER" id="PTHR22594">
    <property type="entry name" value="ASPARTYL/LYSYL-TRNA SYNTHETASE"/>
    <property type="match status" value="1"/>
</dbReference>
<dbReference type="Gene3D" id="3.30.1360.30">
    <property type="entry name" value="GAD-like domain"/>
    <property type="match status" value="1"/>
</dbReference>
<evidence type="ECO:0000256" key="5">
    <source>
        <dbReference type="ARBA" id="ARBA00022840"/>
    </source>
</evidence>
<evidence type="ECO:0000256" key="8">
    <source>
        <dbReference type="HAMAP-Rule" id="MF_00044"/>
    </source>
</evidence>
<dbReference type="GO" id="GO:0140096">
    <property type="term" value="F:catalytic activity, acting on a protein"/>
    <property type="evidence" value="ECO:0007669"/>
    <property type="project" value="UniProtKB-ARBA"/>
</dbReference>
<dbReference type="PANTHER" id="PTHR22594:SF5">
    <property type="entry name" value="ASPARTATE--TRNA LIGASE, MITOCHONDRIAL"/>
    <property type="match status" value="1"/>
</dbReference>
<dbReference type="InterPro" id="IPR006195">
    <property type="entry name" value="aa-tRNA-synth_II"/>
</dbReference>
<accession>A0A518V803</accession>
<dbReference type="InterPro" id="IPR002312">
    <property type="entry name" value="Asp/Asn-tRNA-synth_IIb"/>
</dbReference>
<keyword evidence="4 8" id="KW-0547">Nucleotide-binding</keyword>
<dbReference type="SUPFAM" id="SSF55261">
    <property type="entry name" value="GAD domain-like"/>
    <property type="match status" value="1"/>
</dbReference>
<dbReference type="Proteomes" id="UP000319432">
    <property type="component" value="Chromosome"/>
</dbReference>
<dbReference type="SUPFAM" id="SSF55681">
    <property type="entry name" value="Class II aaRS and biotin synthetases"/>
    <property type="match status" value="1"/>
</dbReference>
<dbReference type="GO" id="GO:0016740">
    <property type="term" value="F:transferase activity"/>
    <property type="evidence" value="ECO:0007669"/>
    <property type="project" value="UniProtKB-ARBA"/>
</dbReference>
<evidence type="ECO:0000256" key="4">
    <source>
        <dbReference type="ARBA" id="ARBA00022741"/>
    </source>
</evidence>
<comment type="caution">
    <text evidence="8">Lacks conserved residue(s) required for the propagation of feature annotation.</text>
</comment>
<dbReference type="InterPro" id="IPR047089">
    <property type="entry name" value="Asp-tRNA-ligase_1_N"/>
</dbReference>
<reference evidence="10 11" key="1">
    <citation type="submission" date="2018-11" db="EMBL/GenBank/DDBJ databases">
        <title>Phylogenetic determinants of toxin gene distribution in genomes of Brevibacillus laterosporus.</title>
        <authorList>
            <person name="Glare T.R."/>
            <person name="Durrant A."/>
            <person name="Berry C."/>
            <person name="Palma L."/>
            <person name="Ormskirk M."/>
            <person name="Cox M.O."/>
        </authorList>
    </citation>
    <scope>NUCLEOTIDE SEQUENCE [LARGE SCALE GENOMIC DNA]</scope>
    <source>
        <strain evidence="10 11">1821L</strain>
    </source>
</reference>
<feature type="binding site" evidence="8">
    <location>
        <position position="485"/>
    </location>
    <ligand>
        <name>ATP</name>
        <dbReference type="ChEBI" id="CHEBI:30616"/>
    </ligand>
</feature>
<comment type="function">
    <text evidence="8">Catalyzes the attachment of L-aspartate to tRNA(Asp) in a two-step reaction: L-aspartate is first activated by ATP to form Asp-AMP and then transferred to the acceptor end of tRNA(Asp).</text>
</comment>
<evidence type="ECO:0000313" key="10">
    <source>
        <dbReference type="EMBL" id="QDX93136.1"/>
    </source>
</evidence>
<dbReference type="InterPro" id="IPR004365">
    <property type="entry name" value="NA-bd_OB_tRNA"/>
</dbReference>
<evidence type="ECO:0000313" key="11">
    <source>
        <dbReference type="Proteomes" id="UP000319432"/>
    </source>
</evidence>
<keyword evidence="7 8" id="KW-0030">Aminoacyl-tRNA synthetase</keyword>
<feature type="domain" description="Aminoacyl-transfer RNA synthetases class-II family profile" evidence="9">
    <location>
        <begin position="145"/>
        <end position="558"/>
    </location>
</feature>
<keyword evidence="3 8" id="KW-0436">Ligase</keyword>
<dbReference type="PRINTS" id="PR01042">
    <property type="entry name" value="TRNASYNTHASP"/>
</dbReference>
<dbReference type="GO" id="GO:0005524">
    <property type="term" value="F:ATP binding"/>
    <property type="evidence" value="ECO:0007669"/>
    <property type="project" value="UniProtKB-UniRule"/>
</dbReference>
<dbReference type="NCBIfam" id="TIGR00459">
    <property type="entry name" value="aspS_bact"/>
    <property type="match status" value="1"/>
</dbReference>
<evidence type="ECO:0000256" key="6">
    <source>
        <dbReference type="ARBA" id="ARBA00022917"/>
    </source>
</evidence>
<dbReference type="InterPro" id="IPR004115">
    <property type="entry name" value="GAD-like_sf"/>
</dbReference>
<dbReference type="InterPro" id="IPR029351">
    <property type="entry name" value="GAD_dom"/>
</dbReference>
<dbReference type="GO" id="GO:0004815">
    <property type="term" value="F:aspartate-tRNA ligase activity"/>
    <property type="evidence" value="ECO:0007669"/>
    <property type="project" value="UniProtKB-UniRule"/>
</dbReference>
<dbReference type="CDD" id="cd04317">
    <property type="entry name" value="EcAspRS_like_N"/>
    <property type="match status" value="1"/>
</dbReference>
<keyword evidence="11" id="KW-1185">Reference proteome</keyword>
<dbReference type="HAMAP" id="MF_00044">
    <property type="entry name" value="Asp_tRNA_synth_type1"/>
    <property type="match status" value="1"/>
</dbReference>
<dbReference type="EC" id="6.1.1.12" evidence="8"/>
<comment type="subcellular location">
    <subcellularLocation>
        <location evidence="8">Cytoplasm</location>
    </subcellularLocation>
</comment>
<dbReference type="InterPro" id="IPR004524">
    <property type="entry name" value="Asp-tRNA-ligase_1"/>
</dbReference>
<dbReference type="SUPFAM" id="SSF50249">
    <property type="entry name" value="Nucleic acid-binding proteins"/>
    <property type="match status" value="1"/>
</dbReference>
<keyword evidence="5 8" id="KW-0067">ATP-binding</keyword>
<evidence type="ECO:0000256" key="2">
    <source>
        <dbReference type="ARBA" id="ARBA00022490"/>
    </source>
</evidence>
<dbReference type="GO" id="GO:0003676">
    <property type="term" value="F:nucleic acid binding"/>
    <property type="evidence" value="ECO:0007669"/>
    <property type="project" value="InterPro"/>
</dbReference>
<dbReference type="AlphaFoldDB" id="A0A518V803"/>
<dbReference type="InterPro" id="IPR004364">
    <property type="entry name" value="Aa-tRNA-synt_II"/>
</dbReference>
<dbReference type="Pfam" id="PF00152">
    <property type="entry name" value="tRNA-synt_2"/>
    <property type="match status" value="1"/>
</dbReference>
<gene>
    <name evidence="8 10" type="primary">aspS</name>
    <name evidence="10" type="ORF">EEL30_12960</name>
</gene>
<evidence type="ECO:0000256" key="7">
    <source>
        <dbReference type="ARBA" id="ARBA00023146"/>
    </source>
</evidence>
<feature type="binding site" evidence="8">
    <location>
        <position position="178"/>
    </location>
    <ligand>
        <name>L-aspartate</name>
        <dbReference type="ChEBI" id="CHEBI:29991"/>
    </ligand>
</feature>
<comment type="subunit">
    <text evidence="8">Homodimer.</text>
</comment>
<dbReference type="PROSITE" id="PS50862">
    <property type="entry name" value="AA_TRNA_LIGASE_II"/>
    <property type="match status" value="1"/>
</dbReference>
<keyword evidence="6 8" id="KW-0648">Protein biosynthesis</keyword>
<protein>
    <recommendedName>
        <fullName evidence="8">Aspartate--tRNA ligase</fullName>
        <ecNumber evidence="8">6.1.1.12</ecNumber>
    </recommendedName>
    <alternativeName>
        <fullName evidence="8">Aspartyl-tRNA synthetase</fullName>
        <shortName evidence="8">AspRS</shortName>
    </alternativeName>
</protein>
<feature type="binding site" evidence="8">
    <location>
        <position position="233"/>
    </location>
    <ligand>
        <name>ATP</name>
        <dbReference type="ChEBI" id="CHEBI:30616"/>
    </ligand>
</feature>
<dbReference type="GO" id="GO:0006422">
    <property type="term" value="P:aspartyl-tRNA aminoacylation"/>
    <property type="evidence" value="ECO:0007669"/>
    <property type="project" value="UniProtKB-UniRule"/>
</dbReference>
<proteinExistence type="inferred from homology"/>
<dbReference type="InterPro" id="IPR047090">
    <property type="entry name" value="AspRS_core"/>
</dbReference>
<dbReference type="Gene3D" id="3.30.930.10">
    <property type="entry name" value="Bira Bifunctional Protein, Domain 2"/>
    <property type="match status" value="1"/>
</dbReference>
<dbReference type="Pfam" id="PF01336">
    <property type="entry name" value="tRNA_anti-codon"/>
    <property type="match status" value="1"/>
</dbReference>
<feature type="region of interest" description="Aspartate" evidence="8">
    <location>
        <begin position="202"/>
        <end position="205"/>
    </location>
</feature>
<dbReference type="NCBIfam" id="NF001750">
    <property type="entry name" value="PRK00476.1"/>
    <property type="match status" value="1"/>
</dbReference>
<dbReference type="OrthoDB" id="9802326at2"/>
<comment type="similarity">
    <text evidence="1 8">Belongs to the class-II aminoacyl-tRNA synthetase family. Type 1 subfamily.</text>
</comment>
<feature type="binding site" evidence="8">
    <location>
        <position position="451"/>
    </location>
    <ligand>
        <name>L-aspartate</name>
        <dbReference type="ChEBI" id="CHEBI:29991"/>
    </ligand>
</feature>
<dbReference type="Gene3D" id="2.40.50.140">
    <property type="entry name" value="Nucleic acid-binding proteins"/>
    <property type="match status" value="1"/>
</dbReference>
<feature type="binding site" evidence="8">
    <location>
        <begin position="537"/>
        <end position="540"/>
    </location>
    <ligand>
        <name>ATP</name>
        <dbReference type="ChEBI" id="CHEBI:30616"/>
    </ligand>
</feature>
<comment type="catalytic activity">
    <reaction evidence="8">
        <text>tRNA(Asp) + L-aspartate + ATP = L-aspartyl-tRNA(Asp) + AMP + diphosphate</text>
        <dbReference type="Rhea" id="RHEA:19649"/>
        <dbReference type="Rhea" id="RHEA-COMP:9660"/>
        <dbReference type="Rhea" id="RHEA-COMP:9678"/>
        <dbReference type="ChEBI" id="CHEBI:29991"/>
        <dbReference type="ChEBI" id="CHEBI:30616"/>
        <dbReference type="ChEBI" id="CHEBI:33019"/>
        <dbReference type="ChEBI" id="CHEBI:78442"/>
        <dbReference type="ChEBI" id="CHEBI:78516"/>
        <dbReference type="ChEBI" id="CHEBI:456215"/>
        <dbReference type="EC" id="6.1.1.12"/>
    </reaction>
</comment>
<feature type="binding site" evidence="8">
    <location>
        <position position="224"/>
    </location>
    <ligand>
        <name>L-aspartate</name>
        <dbReference type="ChEBI" id="CHEBI:29991"/>
    </ligand>
</feature>
<feature type="binding site" evidence="8">
    <location>
        <position position="492"/>
    </location>
    <ligand>
        <name>L-aspartate</name>
        <dbReference type="ChEBI" id="CHEBI:29991"/>
    </ligand>
</feature>
<sequence length="598" mass="68031">MKFDVRSVYCGEVTKEHVEQEIILNGWVQKRRDLGGVIFIDLRDRTGICQVVFNPEVNKEAWEKADRVRSEYVLSVKGKLVHRGPEAVNPKIKTGEYEMLATEITILNDAKTPPFLIEDEIDVDEQIRLKYRYLDLRRPEMQKAFYLRSKATKAFRDFLDQKGFLDIETPMLTKSTPEGARDYLVPSRVHPGEFYALPQSPQIFKQLLMVSGFERYYQIVRCFRDEDLRADRQPEFTQIDIETSFLPMEELLPMMEEMVQHVFKQTVGTDVGTSFPRVTYAEAMDRYGSDKPDVRFGMELTNVSDLVKESGFKVFASTVETGGQVKAINAKGCGHYSRKDVDDLGKFASRYGAKGLAWIAFKDGEVKGPIAKFFSEEEVAAIKERLQVEEGDLLLFVADKPKVVADSLGALRSKLGAELGLIDQSKYAFLWVVDFPLVEWDEEAKRYVALHHPFTRPKDEDLHLFETDPGAIRAQAYDLVLNGYELGGGSMRIYKRDVQEKMFTALGFSQEEAKEQFGFLMDAFEYGTPPHGGIALGLDRLVMLLAGRTNLREVIAFPKTASASDLMVNAPSEVDENQLKQLFIATIEEEKKEEVESK</sequence>
<keyword evidence="2 8" id="KW-0963">Cytoplasm</keyword>
<dbReference type="InterPro" id="IPR012340">
    <property type="entry name" value="NA-bd_OB-fold"/>
</dbReference>
<dbReference type="GO" id="GO:0005737">
    <property type="term" value="C:cytoplasm"/>
    <property type="evidence" value="ECO:0007669"/>
    <property type="project" value="UniProtKB-SubCell"/>
</dbReference>
<evidence type="ECO:0000259" key="9">
    <source>
        <dbReference type="PROSITE" id="PS50862"/>
    </source>
</evidence>
<evidence type="ECO:0000256" key="3">
    <source>
        <dbReference type="ARBA" id="ARBA00022598"/>
    </source>
</evidence>